<dbReference type="InterPro" id="IPR039793">
    <property type="entry name" value="UROS/Hem4"/>
</dbReference>
<evidence type="ECO:0000259" key="10">
    <source>
        <dbReference type="Pfam" id="PF02602"/>
    </source>
</evidence>
<feature type="domain" description="Tetrapyrrole biosynthesis uroporphyrinogen III synthase" evidence="10">
    <location>
        <begin position="15"/>
        <end position="229"/>
    </location>
</feature>
<keyword evidence="5 9" id="KW-0627">Porphyrin biosynthesis</keyword>
<comment type="pathway">
    <text evidence="1 9">Porphyrin-containing compound metabolism; protoporphyrin-IX biosynthesis; coproporphyrinogen-III from 5-aminolevulinate: step 3/4.</text>
</comment>
<dbReference type="Pfam" id="PF02602">
    <property type="entry name" value="HEM4"/>
    <property type="match status" value="1"/>
</dbReference>
<evidence type="ECO:0000256" key="2">
    <source>
        <dbReference type="ARBA" id="ARBA00008133"/>
    </source>
</evidence>
<sequence length="234" mass="24805">MKRVLVTRPEPGASATASRLCAMGFEAVVLPLSRIATLPAADNVPDCEAVAVTSVNALRHSPRELIEALSQKPCFAVGERTGAAARAAGFADVVQAAGDAQSLADAIIGAEVSGAIAYLAGRVRQPNFEARLEMAGMRVIPIEVYDTEPVELSEAEIEALRTGRPIAAALVYSAKAAEALRKLVERPEMAETFSKTVHCCLSERIAARFEGVETAKIRIADHPDEDALFALLNP</sequence>
<dbReference type="GO" id="GO:0004852">
    <property type="term" value="F:uroporphyrinogen-III synthase activity"/>
    <property type="evidence" value="ECO:0007669"/>
    <property type="project" value="UniProtKB-UniRule"/>
</dbReference>
<comment type="function">
    <text evidence="6 9">Catalyzes cyclization of the linear tetrapyrrole, hydroxymethylbilane, to the macrocyclic uroporphyrinogen III.</text>
</comment>
<dbReference type="InterPro" id="IPR036108">
    <property type="entry name" value="4pyrrol_syn_uPrphyn_synt_sf"/>
</dbReference>
<accession>A0A371XH25</accession>
<evidence type="ECO:0000313" key="12">
    <source>
        <dbReference type="Proteomes" id="UP000262379"/>
    </source>
</evidence>
<dbReference type="Proteomes" id="UP000262379">
    <property type="component" value="Unassembled WGS sequence"/>
</dbReference>
<dbReference type="NCBIfam" id="NF006621">
    <property type="entry name" value="PRK09189.1"/>
    <property type="match status" value="1"/>
</dbReference>
<evidence type="ECO:0000256" key="5">
    <source>
        <dbReference type="ARBA" id="ARBA00023244"/>
    </source>
</evidence>
<keyword evidence="4 9" id="KW-0456">Lyase</keyword>
<dbReference type="PANTHER" id="PTHR38042:SF1">
    <property type="entry name" value="UROPORPHYRINOGEN-III SYNTHASE, CHLOROPLASTIC"/>
    <property type="match status" value="1"/>
</dbReference>
<evidence type="ECO:0000256" key="4">
    <source>
        <dbReference type="ARBA" id="ARBA00023239"/>
    </source>
</evidence>
<dbReference type="CDD" id="cd06578">
    <property type="entry name" value="HemD"/>
    <property type="match status" value="1"/>
</dbReference>
<dbReference type="Gene3D" id="3.40.50.10090">
    <property type="match status" value="2"/>
</dbReference>
<evidence type="ECO:0000256" key="6">
    <source>
        <dbReference type="ARBA" id="ARBA00037589"/>
    </source>
</evidence>
<comment type="catalytic activity">
    <reaction evidence="8 9">
        <text>hydroxymethylbilane = uroporphyrinogen III + H2O</text>
        <dbReference type="Rhea" id="RHEA:18965"/>
        <dbReference type="ChEBI" id="CHEBI:15377"/>
        <dbReference type="ChEBI" id="CHEBI:57308"/>
        <dbReference type="ChEBI" id="CHEBI:57845"/>
        <dbReference type="EC" id="4.2.1.75"/>
    </reaction>
</comment>
<evidence type="ECO:0000256" key="7">
    <source>
        <dbReference type="ARBA" id="ARBA00040167"/>
    </source>
</evidence>
<evidence type="ECO:0000256" key="8">
    <source>
        <dbReference type="ARBA" id="ARBA00048617"/>
    </source>
</evidence>
<comment type="similarity">
    <text evidence="2 9">Belongs to the uroporphyrinogen-III synthase family.</text>
</comment>
<evidence type="ECO:0000256" key="9">
    <source>
        <dbReference type="RuleBase" id="RU366031"/>
    </source>
</evidence>
<dbReference type="PANTHER" id="PTHR38042">
    <property type="entry name" value="UROPORPHYRINOGEN-III SYNTHASE, CHLOROPLASTIC"/>
    <property type="match status" value="1"/>
</dbReference>
<dbReference type="GO" id="GO:0006782">
    <property type="term" value="P:protoporphyrinogen IX biosynthetic process"/>
    <property type="evidence" value="ECO:0007669"/>
    <property type="project" value="UniProtKB-UniRule"/>
</dbReference>
<dbReference type="GO" id="GO:0006780">
    <property type="term" value="P:uroporphyrinogen III biosynthetic process"/>
    <property type="evidence" value="ECO:0007669"/>
    <property type="project" value="UniProtKB-UniRule"/>
</dbReference>
<dbReference type="AlphaFoldDB" id="A0A371XH25"/>
<dbReference type="InterPro" id="IPR003754">
    <property type="entry name" value="4pyrrol_synth_uPrphyn_synth"/>
</dbReference>
<gene>
    <name evidence="11" type="ORF">DY251_06055</name>
</gene>
<reference evidence="12" key="1">
    <citation type="submission" date="2018-08" db="EMBL/GenBank/DDBJ databases">
        <authorList>
            <person name="Im W.T."/>
        </authorList>
    </citation>
    <scope>NUCLEOTIDE SEQUENCE [LARGE SCALE GENOMIC DNA]</scope>
    <source>
        <strain evidence="12">LA-28</strain>
    </source>
</reference>
<keyword evidence="12" id="KW-1185">Reference proteome</keyword>
<evidence type="ECO:0000256" key="1">
    <source>
        <dbReference type="ARBA" id="ARBA00004772"/>
    </source>
</evidence>
<dbReference type="EC" id="4.2.1.75" evidence="3 9"/>
<evidence type="ECO:0000256" key="3">
    <source>
        <dbReference type="ARBA" id="ARBA00013109"/>
    </source>
</evidence>
<protein>
    <recommendedName>
        <fullName evidence="7 9">Uroporphyrinogen-III synthase</fullName>
        <ecNumber evidence="3 9">4.2.1.75</ecNumber>
    </recommendedName>
</protein>
<proteinExistence type="inferred from homology"/>
<dbReference type="SUPFAM" id="SSF69618">
    <property type="entry name" value="HemD-like"/>
    <property type="match status" value="1"/>
</dbReference>
<comment type="caution">
    <text evidence="11">The sequence shown here is derived from an EMBL/GenBank/DDBJ whole genome shotgun (WGS) entry which is preliminary data.</text>
</comment>
<evidence type="ECO:0000313" key="11">
    <source>
        <dbReference type="EMBL" id="RFC68530.1"/>
    </source>
</evidence>
<organism evidence="11 12">
    <name type="scientific">Mesorhizobium denitrificans</name>
    <dbReference type="NCBI Taxonomy" id="2294114"/>
    <lineage>
        <taxon>Bacteria</taxon>
        <taxon>Pseudomonadati</taxon>
        <taxon>Pseudomonadota</taxon>
        <taxon>Alphaproteobacteria</taxon>
        <taxon>Hyphomicrobiales</taxon>
        <taxon>Phyllobacteriaceae</taxon>
        <taxon>Mesorhizobium</taxon>
    </lineage>
</organism>
<name>A0A371XH25_9HYPH</name>
<dbReference type="EMBL" id="QURN01000004">
    <property type="protein sequence ID" value="RFC68530.1"/>
    <property type="molecule type" value="Genomic_DNA"/>
</dbReference>